<feature type="transmembrane region" description="Helical" evidence="5">
    <location>
        <begin position="46"/>
        <end position="63"/>
    </location>
</feature>
<dbReference type="NCBIfam" id="NF037970">
    <property type="entry name" value="vanZ_1"/>
    <property type="match status" value="1"/>
</dbReference>
<feature type="transmembrane region" description="Helical" evidence="5">
    <location>
        <begin position="9"/>
        <end position="26"/>
    </location>
</feature>
<evidence type="ECO:0000256" key="3">
    <source>
        <dbReference type="ARBA" id="ARBA00022989"/>
    </source>
</evidence>
<feature type="transmembrane region" description="Helical" evidence="5">
    <location>
        <begin position="70"/>
        <end position="87"/>
    </location>
</feature>
<evidence type="ECO:0000256" key="5">
    <source>
        <dbReference type="SAM" id="Phobius"/>
    </source>
</evidence>
<dbReference type="InterPro" id="IPR006976">
    <property type="entry name" value="VanZ-like"/>
</dbReference>
<evidence type="ECO:0000259" key="6">
    <source>
        <dbReference type="Pfam" id="PF04892"/>
    </source>
</evidence>
<evidence type="ECO:0000256" key="1">
    <source>
        <dbReference type="ARBA" id="ARBA00004141"/>
    </source>
</evidence>
<keyword evidence="4 5" id="KW-0472">Membrane</keyword>
<gene>
    <name evidence="7" type="ORF">JIN85_09035</name>
</gene>
<comment type="caution">
    <text evidence="7">The sequence shown here is derived from an EMBL/GenBank/DDBJ whole genome shotgun (WGS) entry which is preliminary data.</text>
</comment>
<reference evidence="7" key="1">
    <citation type="submission" date="2021-01" db="EMBL/GenBank/DDBJ databases">
        <title>Modified the classification status of verrucomicrobia.</title>
        <authorList>
            <person name="Feng X."/>
        </authorList>
    </citation>
    <scope>NUCLEOTIDE SEQUENCE</scope>
    <source>
        <strain evidence="7">KCTC 22041</strain>
    </source>
</reference>
<dbReference type="InterPro" id="IPR035952">
    <property type="entry name" value="Rhomboid-like_sf"/>
</dbReference>
<evidence type="ECO:0000313" key="7">
    <source>
        <dbReference type="EMBL" id="MBK1882559.1"/>
    </source>
</evidence>
<keyword evidence="3 5" id="KW-1133">Transmembrane helix</keyword>
<comment type="subcellular location">
    <subcellularLocation>
        <location evidence="1">Membrane</location>
        <topology evidence="1">Multi-pass membrane protein</topology>
    </subcellularLocation>
</comment>
<dbReference type="RefSeq" id="WP_200269816.1">
    <property type="nucleotide sequence ID" value="NZ_JAENIJ010000012.1"/>
</dbReference>
<evidence type="ECO:0000256" key="4">
    <source>
        <dbReference type="ARBA" id="ARBA00023136"/>
    </source>
</evidence>
<dbReference type="Pfam" id="PF04892">
    <property type="entry name" value="VanZ"/>
    <property type="match status" value="1"/>
</dbReference>
<organism evidence="7 8">
    <name type="scientific">Luteolibacter pohnpeiensis</name>
    <dbReference type="NCBI Taxonomy" id="454153"/>
    <lineage>
        <taxon>Bacteria</taxon>
        <taxon>Pseudomonadati</taxon>
        <taxon>Verrucomicrobiota</taxon>
        <taxon>Verrucomicrobiia</taxon>
        <taxon>Verrucomicrobiales</taxon>
        <taxon>Verrucomicrobiaceae</taxon>
        <taxon>Luteolibacter</taxon>
    </lineage>
</organism>
<proteinExistence type="predicted"/>
<evidence type="ECO:0000256" key="2">
    <source>
        <dbReference type="ARBA" id="ARBA00022692"/>
    </source>
</evidence>
<name>A0A934VWJ1_9BACT</name>
<accession>A0A934VWJ1</accession>
<sequence>MPQPTRHPLFWITAVLIWFGTLWWLSSSAKTMEDLPPIPNLDKILHFGYYFGGSGLMAAYLFCRQPEAPKWRMIILYCVVFIALVGASDEIHQNFVPGRSGLDPFDWMADISGGLCGALVFKRLHWLLK</sequence>
<dbReference type="GO" id="GO:0016020">
    <property type="term" value="C:membrane"/>
    <property type="evidence" value="ECO:0007669"/>
    <property type="project" value="UniProtKB-SubCell"/>
</dbReference>
<protein>
    <submittedName>
        <fullName evidence="7">VanZ family protein</fullName>
    </submittedName>
</protein>
<feature type="domain" description="VanZ-like" evidence="6">
    <location>
        <begin position="28"/>
        <end position="123"/>
    </location>
</feature>
<dbReference type="EMBL" id="JAENIJ010000012">
    <property type="protein sequence ID" value="MBK1882559.1"/>
    <property type="molecule type" value="Genomic_DNA"/>
</dbReference>
<evidence type="ECO:0000313" key="8">
    <source>
        <dbReference type="Proteomes" id="UP000603141"/>
    </source>
</evidence>
<dbReference type="Proteomes" id="UP000603141">
    <property type="component" value="Unassembled WGS sequence"/>
</dbReference>
<dbReference type="AlphaFoldDB" id="A0A934VWJ1"/>
<keyword evidence="8" id="KW-1185">Reference proteome</keyword>
<dbReference type="SUPFAM" id="SSF144091">
    <property type="entry name" value="Rhomboid-like"/>
    <property type="match status" value="1"/>
</dbReference>
<keyword evidence="2 5" id="KW-0812">Transmembrane</keyword>